<accession>A0ABY6MPP1</accession>
<sequence length="483" mass="51593">MKGLTRSPKVVDALIPLIFLIVLLVLNIQVFGTDGLAGSNQIVLILSSMVAALVAIFRLGYNWQTLQDGMIKSISAAMSSILILFLIGALAGTWLLSGIVPAMIYYGLQILSPGIFLVAACIVSAIVSVSTGSSWTTVATVGVALLGIGKALGFEEGIIAGAIISGAYFGDKMSPLSDTTNLAPAMAGTDLFTHIRYMARTTVPSIVITLIIFIVIGMNYESNGTVNEVQAISAVILEKFNVTGWLFIVPVLVIVMIVRKVPAIPALLTGALLGGVFAVIFQPDIIRIIAAEEASFAYQSFKAVMMSLYGEISIATSNDVVNELLITSGMGGMMNTIWLIIAAMVFGGIMEESSMLRVLAEAVIARVHRVGSLIASTVATCVFFNITTSDQYLAILVPGRMYADVYKKRGLKPENLSRTLEDSGTVTSVLVPWNTCGATQASVLGVATLVYAPYCFFNIISPFMTILYGYFKIGLTYYDDIEE</sequence>
<keyword evidence="5 9" id="KW-0812">Transmembrane</keyword>
<organism evidence="11 12">
    <name type="scientific">Algoriphagus halophytocola</name>
    <dbReference type="NCBI Taxonomy" id="2991499"/>
    <lineage>
        <taxon>Bacteria</taxon>
        <taxon>Pseudomonadati</taxon>
        <taxon>Bacteroidota</taxon>
        <taxon>Cytophagia</taxon>
        <taxon>Cytophagales</taxon>
        <taxon>Cyclobacteriaceae</taxon>
        <taxon>Algoriphagus</taxon>
    </lineage>
</organism>
<keyword evidence="3" id="KW-0050">Antiport</keyword>
<feature type="transmembrane region" description="Helical" evidence="9">
    <location>
        <begin position="324"/>
        <end position="349"/>
    </location>
</feature>
<dbReference type="PANTHER" id="PTHR33451">
    <property type="entry name" value="MALATE-2H(+)/NA(+)-LACTATE ANTIPORTER"/>
    <property type="match status" value="1"/>
</dbReference>
<evidence type="ECO:0000256" key="2">
    <source>
        <dbReference type="ARBA" id="ARBA00022448"/>
    </source>
</evidence>
<feature type="transmembrane region" description="Helical" evidence="9">
    <location>
        <begin position="240"/>
        <end position="258"/>
    </location>
</feature>
<dbReference type="InterPro" id="IPR052180">
    <property type="entry name" value="NhaC_Na-H+_Antiporter"/>
</dbReference>
<feature type="domain" description="Na+/H+ antiporter NhaC-like C-terminal" evidence="10">
    <location>
        <begin position="166"/>
        <end position="472"/>
    </location>
</feature>
<evidence type="ECO:0000313" key="11">
    <source>
        <dbReference type="EMBL" id="UZD24294.1"/>
    </source>
</evidence>
<feature type="transmembrane region" description="Helical" evidence="9">
    <location>
        <begin position="73"/>
        <end position="97"/>
    </location>
</feature>
<proteinExistence type="inferred from homology"/>
<name>A0ABY6MPP1_9BACT</name>
<evidence type="ECO:0000256" key="7">
    <source>
        <dbReference type="ARBA" id="ARBA00023136"/>
    </source>
</evidence>
<dbReference type="NCBIfam" id="TIGR00931">
    <property type="entry name" value="antiport_nhaC"/>
    <property type="match status" value="1"/>
</dbReference>
<evidence type="ECO:0000256" key="8">
    <source>
        <dbReference type="ARBA" id="ARBA00038435"/>
    </source>
</evidence>
<evidence type="ECO:0000259" key="10">
    <source>
        <dbReference type="Pfam" id="PF03553"/>
    </source>
</evidence>
<feature type="transmembrane region" description="Helical" evidence="9">
    <location>
        <begin position="451"/>
        <end position="471"/>
    </location>
</feature>
<keyword evidence="7 9" id="KW-0472">Membrane</keyword>
<feature type="transmembrane region" description="Helical" evidence="9">
    <location>
        <begin position="201"/>
        <end position="220"/>
    </location>
</feature>
<keyword evidence="12" id="KW-1185">Reference proteome</keyword>
<evidence type="ECO:0000256" key="4">
    <source>
        <dbReference type="ARBA" id="ARBA00022475"/>
    </source>
</evidence>
<evidence type="ECO:0000313" key="12">
    <source>
        <dbReference type="Proteomes" id="UP001163156"/>
    </source>
</evidence>
<keyword evidence="6 9" id="KW-1133">Transmembrane helix</keyword>
<dbReference type="InterPro" id="IPR004770">
    <property type="entry name" value="Na/H_antiport_NhaC"/>
</dbReference>
<comment type="subcellular location">
    <subcellularLocation>
        <location evidence="1">Cell membrane</location>
        <topology evidence="1">Multi-pass membrane protein</topology>
    </subcellularLocation>
</comment>
<evidence type="ECO:0000256" key="9">
    <source>
        <dbReference type="SAM" id="Phobius"/>
    </source>
</evidence>
<evidence type="ECO:0000256" key="5">
    <source>
        <dbReference type="ARBA" id="ARBA00022692"/>
    </source>
</evidence>
<dbReference type="EMBL" id="CP110226">
    <property type="protein sequence ID" value="UZD24294.1"/>
    <property type="molecule type" value="Genomic_DNA"/>
</dbReference>
<evidence type="ECO:0000256" key="6">
    <source>
        <dbReference type="ARBA" id="ARBA00022989"/>
    </source>
</evidence>
<dbReference type="PANTHER" id="PTHR33451:SF3">
    <property type="entry name" value="MALATE-2H(+)_NA(+)-LACTATE ANTIPORTER"/>
    <property type="match status" value="1"/>
</dbReference>
<feature type="transmembrane region" description="Helical" evidence="9">
    <location>
        <begin position="42"/>
        <end position="61"/>
    </location>
</feature>
<dbReference type="Pfam" id="PF03553">
    <property type="entry name" value="Na_H_antiporter"/>
    <property type="match status" value="1"/>
</dbReference>
<reference evidence="11" key="1">
    <citation type="submission" date="2022-10" db="EMBL/GenBank/DDBJ databases">
        <title>Algoriphagus sp. a novel bacteria isolate from halophytes salicornia europaea.</title>
        <authorList>
            <person name="Peng Y."/>
            <person name="Jiang L."/>
            <person name="Lee J."/>
        </authorList>
    </citation>
    <scope>NUCLEOTIDE SEQUENCE</scope>
    <source>
        <strain evidence="11">TR-M5</strain>
    </source>
</reference>
<comment type="similarity">
    <text evidence="8">Belongs to the NhaC Na(+)/H(+) (TC 2.A.35) antiporter family.</text>
</comment>
<keyword evidence="2" id="KW-0813">Transport</keyword>
<dbReference type="InterPro" id="IPR018461">
    <property type="entry name" value="Na/H_Antiport_NhaC-like_C"/>
</dbReference>
<feature type="transmembrane region" description="Helical" evidence="9">
    <location>
        <begin position="103"/>
        <end position="127"/>
    </location>
</feature>
<feature type="transmembrane region" description="Helical" evidence="9">
    <location>
        <begin position="263"/>
        <end position="281"/>
    </location>
</feature>
<evidence type="ECO:0000256" key="1">
    <source>
        <dbReference type="ARBA" id="ARBA00004651"/>
    </source>
</evidence>
<dbReference type="RefSeq" id="WP_264811010.1">
    <property type="nucleotide sequence ID" value="NZ_CP110226.1"/>
</dbReference>
<gene>
    <name evidence="11" type="primary">nhaC</name>
    <name evidence="11" type="ORF">OM944_07275</name>
</gene>
<dbReference type="Proteomes" id="UP001163156">
    <property type="component" value="Chromosome"/>
</dbReference>
<keyword evidence="4" id="KW-1003">Cell membrane</keyword>
<evidence type="ECO:0000256" key="3">
    <source>
        <dbReference type="ARBA" id="ARBA00022449"/>
    </source>
</evidence>
<protein>
    <submittedName>
        <fullName evidence="11">Na+/H+ antiporter NhaC</fullName>
    </submittedName>
</protein>
<feature type="transmembrane region" description="Helical" evidence="9">
    <location>
        <begin position="12"/>
        <end position="30"/>
    </location>
</feature>